<dbReference type="STRING" id="2594813.A0A395ME77"/>
<comment type="caution">
    <text evidence="2">The sequence shown here is derived from an EMBL/GenBank/DDBJ whole genome shotgun (WGS) entry which is preliminary data.</text>
</comment>
<reference evidence="2 3" key="1">
    <citation type="journal article" date="2018" name="PLoS Pathog.">
        <title>Evolution of structural diversity of trichothecenes, a family of toxins produced by plant pathogenic and entomopathogenic fungi.</title>
        <authorList>
            <person name="Proctor R.H."/>
            <person name="McCormick S.P."/>
            <person name="Kim H.S."/>
            <person name="Cardoza R.E."/>
            <person name="Stanley A.M."/>
            <person name="Lindo L."/>
            <person name="Kelly A."/>
            <person name="Brown D.W."/>
            <person name="Lee T."/>
            <person name="Vaughan M.M."/>
            <person name="Alexander N.J."/>
            <person name="Busman M."/>
            <person name="Gutierrez S."/>
        </authorList>
    </citation>
    <scope>NUCLEOTIDE SEQUENCE [LARGE SCALE GENOMIC DNA]</scope>
    <source>
        <strain evidence="2 3">NRRL 13405</strain>
    </source>
</reference>
<evidence type="ECO:0000313" key="2">
    <source>
        <dbReference type="EMBL" id="RFN46164.1"/>
    </source>
</evidence>
<evidence type="ECO:0000259" key="1">
    <source>
        <dbReference type="Pfam" id="PF06985"/>
    </source>
</evidence>
<feature type="domain" description="Heterokaryon incompatibility" evidence="1">
    <location>
        <begin position="49"/>
        <end position="203"/>
    </location>
</feature>
<name>A0A395ME77_9HYPO</name>
<dbReference type="InterPro" id="IPR010730">
    <property type="entry name" value="HET"/>
</dbReference>
<evidence type="ECO:0000313" key="3">
    <source>
        <dbReference type="Proteomes" id="UP000265631"/>
    </source>
</evidence>
<dbReference type="EMBL" id="PXXK01000318">
    <property type="protein sequence ID" value="RFN46164.1"/>
    <property type="molecule type" value="Genomic_DNA"/>
</dbReference>
<sequence length="611" mass="69646">MSSLNKYVYEPLGAQDAVRLIILDPATDREAPLSCSIIQRRLSTQPLDYYAVSYTWGHHQFSSTLEIRCNDASSKSLRITPNVDALLRCLRASDETRCWWIDAICLDQENELEKAEQIPAMGSIFSQAQQVYIWLGPEDEVTAKMFKFFRKVSKLPDMNQAEMEKRVLTLLISKLNRTGMNAFARLAEFFNRPWFSRRWVIQEACLAREAIFHCGSYSLSLSLLSLAATRIQKTTLASYPIKMMSNLWRPVAKLSILELLWNFHEAICLEPKDRVAALFGLVSEDNRFRLDYSLDWTELYKQVAVSAFSSKNNDLGLQVLLHLFEFGQVSRKENTSYPSWVPDWGTSRRRVLPYSSQVRSTDTHENYPISPGQSDKATLTFQQNALQVRWNASTGGPRGRRVIFARTFDTLPDGASYKTKRVVYILQELFPPLSNSIHDFITVSYLLQAIVLFRKNTEDWRLNSKAFDRYMRMLQVMLSKSPNTPGAETLDYLRTLDFLLEYHCLLELEPFNETGRSFGIGPKTVVTGDVMIPLWRLGWHAGGSRRMVTMLVVRPIKDHSTSSMSERKGSVPQGRVIGPAVCIISGAQSGYEHGQFPGVGQHSNSCSMYLI</sequence>
<keyword evidence="3" id="KW-1185">Reference proteome</keyword>
<gene>
    <name evidence="2" type="ORF">FIE12Z_9582</name>
</gene>
<dbReference type="AlphaFoldDB" id="A0A395ME77"/>
<accession>A0A395ME77</accession>
<dbReference type="InterPro" id="IPR052895">
    <property type="entry name" value="HetReg/Transcr_Mod"/>
</dbReference>
<proteinExistence type="predicted"/>
<dbReference type="PANTHER" id="PTHR24148:SF64">
    <property type="entry name" value="HETEROKARYON INCOMPATIBILITY DOMAIN-CONTAINING PROTEIN"/>
    <property type="match status" value="1"/>
</dbReference>
<organism evidence="2 3">
    <name type="scientific">Fusarium flagelliforme</name>
    <dbReference type="NCBI Taxonomy" id="2675880"/>
    <lineage>
        <taxon>Eukaryota</taxon>
        <taxon>Fungi</taxon>
        <taxon>Dikarya</taxon>
        <taxon>Ascomycota</taxon>
        <taxon>Pezizomycotina</taxon>
        <taxon>Sordariomycetes</taxon>
        <taxon>Hypocreomycetidae</taxon>
        <taxon>Hypocreales</taxon>
        <taxon>Nectriaceae</taxon>
        <taxon>Fusarium</taxon>
        <taxon>Fusarium incarnatum-equiseti species complex</taxon>
    </lineage>
</organism>
<dbReference type="Pfam" id="PF06985">
    <property type="entry name" value="HET"/>
    <property type="match status" value="1"/>
</dbReference>
<protein>
    <submittedName>
        <fullName evidence="2">Het domain-containing protein</fullName>
    </submittedName>
</protein>
<dbReference type="Proteomes" id="UP000265631">
    <property type="component" value="Unassembled WGS sequence"/>
</dbReference>
<dbReference type="PANTHER" id="PTHR24148">
    <property type="entry name" value="ANKYRIN REPEAT DOMAIN-CONTAINING PROTEIN 39 HOMOLOG-RELATED"/>
    <property type="match status" value="1"/>
</dbReference>